<dbReference type="InterPro" id="IPR036688">
    <property type="entry name" value="MoeA_C_domain_IV_sf"/>
</dbReference>
<dbReference type="NCBIfam" id="TIGR00177">
    <property type="entry name" value="molyb_syn"/>
    <property type="match status" value="1"/>
</dbReference>
<proteinExistence type="inferred from homology"/>
<dbReference type="SUPFAM" id="SSF53218">
    <property type="entry name" value="Molybdenum cofactor biosynthesis proteins"/>
    <property type="match status" value="1"/>
</dbReference>
<evidence type="ECO:0000313" key="8">
    <source>
        <dbReference type="EMBL" id="TWI00593.1"/>
    </source>
</evidence>
<sequence>MIAVQEAKQIIQNLVTDSTIKEVPLRDAFGFTLAESITATVAIPNFDQSSMDGYAFKFEDKNKPLQIIGEMAAGIANQITIENGQATRIFTGAPLPNGADTVVMQEKVSVENNMLTIHDDNLSQGLNVRPKGAEVQKCALAMEKGTYLSAAALGFLAGIGCTNVSIFLPPKVAIILTGNELQQPGNPLAFGQVYEANSVLLTAALHKAGITDITILYSEDNPEQLAAVLQSAIESNDMVLLNGGVSVGDYDYVVGAAKACGVTQRFHKIKQKPGKPLFFGTIENKLIFGLPGNPSSGLTCFYEYVLPALEKAMHKEQSVISTTAIATHDYKKPAGLTHFLKAFYNKGEVTPLHAQESFRLHSFAQANCFIVVSEESVGFSVGSTVEVHLLPI</sequence>
<comment type="pathway">
    <text evidence="2 6">Cofactor biosynthesis; molybdopterin biosynthesis.</text>
</comment>
<keyword evidence="6" id="KW-0500">Molybdenum</keyword>
<dbReference type="InterPro" id="IPR001453">
    <property type="entry name" value="MoaB/Mog_dom"/>
</dbReference>
<evidence type="ECO:0000259" key="7">
    <source>
        <dbReference type="SMART" id="SM00852"/>
    </source>
</evidence>
<evidence type="ECO:0000256" key="1">
    <source>
        <dbReference type="ARBA" id="ARBA00002901"/>
    </source>
</evidence>
<keyword evidence="4 6" id="KW-0501">Molybdenum cofactor biosynthesis</keyword>
<evidence type="ECO:0000256" key="4">
    <source>
        <dbReference type="ARBA" id="ARBA00023150"/>
    </source>
</evidence>
<accession>A0ABY3FLD3</accession>
<keyword evidence="9" id="KW-1185">Reference proteome</keyword>
<keyword evidence="6" id="KW-0479">Metal-binding</keyword>
<dbReference type="InterPro" id="IPR005110">
    <property type="entry name" value="MoeA_linker/N"/>
</dbReference>
<dbReference type="Gene3D" id="3.90.105.10">
    <property type="entry name" value="Molybdopterin biosynthesis moea protein, domain 2"/>
    <property type="match status" value="1"/>
</dbReference>
<evidence type="ECO:0000313" key="9">
    <source>
        <dbReference type="Proteomes" id="UP000317519"/>
    </source>
</evidence>
<dbReference type="EMBL" id="VLKO01000004">
    <property type="protein sequence ID" value="TWI00593.1"/>
    <property type="molecule type" value="Genomic_DNA"/>
</dbReference>
<evidence type="ECO:0000256" key="3">
    <source>
        <dbReference type="ARBA" id="ARBA00010763"/>
    </source>
</evidence>
<dbReference type="SUPFAM" id="SSF63867">
    <property type="entry name" value="MoeA C-terminal domain-like"/>
    <property type="match status" value="1"/>
</dbReference>
<dbReference type="PANTHER" id="PTHR10192:SF5">
    <property type="entry name" value="GEPHYRIN"/>
    <property type="match status" value="1"/>
</dbReference>
<dbReference type="EC" id="2.10.1.1" evidence="6"/>
<evidence type="ECO:0000256" key="2">
    <source>
        <dbReference type="ARBA" id="ARBA00005046"/>
    </source>
</evidence>
<gene>
    <name evidence="8" type="ORF">IQ05_01249</name>
</gene>
<feature type="domain" description="MoaB/Mog" evidence="7">
    <location>
        <begin position="173"/>
        <end position="311"/>
    </location>
</feature>
<reference evidence="8 9" key="1">
    <citation type="journal article" date="2015" name="Stand. Genomic Sci.">
        <title>Genomic Encyclopedia of Bacterial and Archaeal Type Strains, Phase III: the genomes of soil and plant-associated and newly described type strains.</title>
        <authorList>
            <person name="Whitman W.B."/>
            <person name="Woyke T."/>
            <person name="Klenk H.P."/>
            <person name="Zhou Y."/>
            <person name="Lilburn T.G."/>
            <person name="Beck B.J."/>
            <person name="De Vos P."/>
            <person name="Vandamme P."/>
            <person name="Eisen J.A."/>
            <person name="Garrity G."/>
            <person name="Hugenholtz P."/>
            <person name="Kyrpides N.C."/>
        </authorList>
    </citation>
    <scope>NUCLEOTIDE SEQUENCE [LARGE SCALE GENOMIC DNA]</scope>
    <source>
        <strain evidence="8 9">CGMCC 1.6847</strain>
    </source>
</reference>
<keyword evidence="6" id="KW-0460">Magnesium</keyword>
<comment type="function">
    <text evidence="1 6">Catalyzes the insertion of molybdate into adenylated molybdopterin with the concomitant release of AMP.</text>
</comment>
<organism evidence="8 9">
    <name type="scientific">Flavobacterium tiangeerense</name>
    <dbReference type="NCBI Taxonomy" id="459471"/>
    <lineage>
        <taxon>Bacteria</taxon>
        <taxon>Pseudomonadati</taxon>
        <taxon>Bacteroidota</taxon>
        <taxon>Flavobacteriia</taxon>
        <taxon>Flavobacteriales</taxon>
        <taxon>Flavobacteriaceae</taxon>
        <taxon>Flavobacterium</taxon>
    </lineage>
</organism>
<comment type="caution">
    <text evidence="8">The sequence shown here is derived from an EMBL/GenBank/DDBJ whole genome shotgun (WGS) entry which is preliminary data.</text>
</comment>
<dbReference type="Gene3D" id="2.170.190.11">
    <property type="entry name" value="Molybdopterin biosynthesis moea protein, domain 3"/>
    <property type="match status" value="1"/>
</dbReference>
<comment type="similarity">
    <text evidence="3 6">Belongs to the MoeA family.</text>
</comment>
<dbReference type="InterPro" id="IPR036135">
    <property type="entry name" value="MoeA_linker/N_sf"/>
</dbReference>
<comment type="catalytic activity">
    <reaction evidence="5">
        <text>adenylyl-molybdopterin + molybdate = Mo-molybdopterin + AMP + H(+)</text>
        <dbReference type="Rhea" id="RHEA:35047"/>
        <dbReference type="ChEBI" id="CHEBI:15378"/>
        <dbReference type="ChEBI" id="CHEBI:36264"/>
        <dbReference type="ChEBI" id="CHEBI:62727"/>
        <dbReference type="ChEBI" id="CHEBI:71302"/>
        <dbReference type="ChEBI" id="CHEBI:456215"/>
        <dbReference type="EC" id="2.10.1.1"/>
    </reaction>
</comment>
<dbReference type="Gene3D" id="3.40.980.10">
    <property type="entry name" value="MoaB/Mog-like domain"/>
    <property type="match status" value="1"/>
</dbReference>
<dbReference type="Gene3D" id="2.40.340.10">
    <property type="entry name" value="MoeA, C-terminal, domain IV"/>
    <property type="match status" value="1"/>
</dbReference>
<protein>
    <recommendedName>
        <fullName evidence="6">Molybdopterin molybdenumtransferase</fullName>
        <ecNumber evidence="6">2.10.1.1</ecNumber>
    </recommendedName>
</protein>
<dbReference type="InterPro" id="IPR038987">
    <property type="entry name" value="MoeA-like"/>
</dbReference>
<comment type="cofactor">
    <cofactor evidence="6">
        <name>Mg(2+)</name>
        <dbReference type="ChEBI" id="CHEBI:18420"/>
    </cofactor>
</comment>
<evidence type="ECO:0000256" key="5">
    <source>
        <dbReference type="ARBA" id="ARBA00047317"/>
    </source>
</evidence>
<dbReference type="Pfam" id="PF00994">
    <property type="entry name" value="MoCF_biosynth"/>
    <property type="match status" value="1"/>
</dbReference>
<dbReference type="Pfam" id="PF03454">
    <property type="entry name" value="MoeA_C"/>
    <property type="match status" value="1"/>
</dbReference>
<evidence type="ECO:0000256" key="6">
    <source>
        <dbReference type="RuleBase" id="RU365090"/>
    </source>
</evidence>
<keyword evidence="6" id="KW-0808">Transferase</keyword>
<dbReference type="PANTHER" id="PTHR10192">
    <property type="entry name" value="MOLYBDOPTERIN BIOSYNTHESIS PROTEIN"/>
    <property type="match status" value="1"/>
</dbReference>
<dbReference type="InterPro" id="IPR036425">
    <property type="entry name" value="MoaB/Mog-like_dom_sf"/>
</dbReference>
<dbReference type="CDD" id="cd00887">
    <property type="entry name" value="MoeA"/>
    <property type="match status" value="1"/>
</dbReference>
<dbReference type="NCBIfam" id="NF045515">
    <property type="entry name" value="Glp_gephyrin"/>
    <property type="match status" value="1"/>
</dbReference>
<dbReference type="SUPFAM" id="SSF63882">
    <property type="entry name" value="MoeA N-terminal region -like"/>
    <property type="match status" value="1"/>
</dbReference>
<dbReference type="Pfam" id="PF03453">
    <property type="entry name" value="MoeA_N"/>
    <property type="match status" value="1"/>
</dbReference>
<name>A0ABY3FLD3_9FLAO</name>
<dbReference type="SMART" id="SM00852">
    <property type="entry name" value="MoCF_biosynth"/>
    <property type="match status" value="1"/>
</dbReference>
<dbReference type="InterPro" id="IPR005111">
    <property type="entry name" value="MoeA_C_domain_IV"/>
</dbReference>
<dbReference type="Proteomes" id="UP000317519">
    <property type="component" value="Unassembled WGS sequence"/>
</dbReference>
<dbReference type="RefSeq" id="WP_144890968.1">
    <property type="nucleotide sequence ID" value="NZ_VLKO01000004.1"/>
</dbReference>